<dbReference type="VEuPathDB" id="FungiDB:SAPIO_CDS6423"/>
<dbReference type="EMBL" id="JOWA01000103">
    <property type="protein sequence ID" value="KEZ42021.1"/>
    <property type="molecule type" value="Genomic_DNA"/>
</dbReference>
<evidence type="ECO:0000256" key="5">
    <source>
        <dbReference type="ARBA" id="ARBA00023033"/>
    </source>
</evidence>
<organism evidence="7 8">
    <name type="scientific">Pseudallescheria apiosperma</name>
    <name type="common">Scedosporium apiospermum</name>
    <dbReference type="NCBI Taxonomy" id="563466"/>
    <lineage>
        <taxon>Eukaryota</taxon>
        <taxon>Fungi</taxon>
        <taxon>Dikarya</taxon>
        <taxon>Ascomycota</taxon>
        <taxon>Pezizomycotina</taxon>
        <taxon>Sordariomycetes</taxon>
        <taxon>Hypocreomycetidae</taxon>
        <taxon>Microascales</taxon>
        <taxon>Microascaceae</taxon>
        <taxon>Scedosporium</taxon>
    </lineage>
</organism>
<dbReference type="SUPFAM" id="SSF48264">
    <property type="entry name" value="Cytochrome P450"/>
    <property type="match status" value="1"/>
</dbReference>
<dbReference type="OrthoDB" id="1103324at2759"/>
<dbReference type="GO" id="GO:0005506">
    <property type="term" value="F:iron ion binding"/>
    <property type="evidence" value="ECO:0007669"/>
    <property type="project" value="InterPro"/>
</dbReference>
<keyword evidence="6" id="KW-1133">Transmembrane helix</keyword>
<dbReference type="RefSeq" id="XP_016641820.1">
    <property type="nucleotide sequence ID" value="XM_016788529.1"/>
</dbReference>
<dbReference type="PANTHER" id="PTHR46300:SF2">
    <property type="entry name" value="CYTOCHROME P450 MONOOXYGENASE ALNH-RELATED"/>
    <property type="match status" value="1"/>
</dbReference>
<dbReference type="GeneID" id="27725495"/>
<keyword evidence="5" id="KW-0503">Monooxygenase</keyword>
<dbReference type="GO" id="GO:0016705">
    <property type="term" value="F:oxidoreductase activity, acting on paired donors, with incorporation or reduction of molecular oxygen"/>
    <property type="evidence" value="ECO:0007669"/>
    <property type="project" value="InterPro"/>
</dbReference>
<accession>A0A084G3V9</accession>
<comment type="caution">
    <text evidence="7">The sequence shown here is derived from an EMBL/GenBank/DDBJ whole genome shotgun (WGS) entry which is preliminary data.</text>
</comment>
<evidence type="ECO:0000313" key="8">
    <source>
        <dbReference type="Proteomes" id="UP000028545"/>
    </source>
</evidence>
<dbReference type="AlphaFoldDB" id="A0A084G3V9"/>
<dbReference type="PANTHER" id="PTHR46300">
    <property type="entry name" value="P450, PUTATIVE (EUROFUNG)-RELATED-RELATED"/>
    <property type="match status" value="1"/>
</dbReference>
<evidence type="ECO:0000256" key="3">
    <source>
        <dbReference type="ARBA" id="ARBA00023002"/>
    </source>
</evidence>
<keyword evidence="4" id="KW-0408">Iron</keyword>
<dbReference type="Proteomes" id="UP000028545">
    <property type="component" value="Unassembled WGS sequence"/>
</dbReference>
<dbReference type="HOGENOM" id="CLU_1378843_0_0_1"/>
<dbReference type="GO" id="GO:0004497">
    <property type="term" value="F:monooxygenase activity"/>
    <property type="evidence" value="ECO:0007669"/>
    <property type="project" value="UniProtKB-KW"/>
</dbReference>
<dbReference type="InterPro" id="IPR050364">
    <property type="entry name" value="Cytochrome_P450_fung"/>
</dbReference>
<keyword evidence="2" id="KW-0479">Metal-binding</keyword>
<keyword evidence="6" id="KW-0812">Transmembrane</keyword>
<gene>
    <name evidence="7" type="ORF">SAPIO_CDS6423</name>
</gene>
<keyword evidence="6" id="KW-0472">Membrane</keyword>
<evidence type="ECO:0000256" key="4">
    <source>
        <dbReference type="ARBA" id="ARBA00023004"/>
    </source>
</evidence>
<evidence type="ECO:0000313" key="7">
    <source>
        <dbReference type="EMBL" id="KEZ42021.1"/>
    </source>
</evidence>
<protein>
    <submittedName>
        <fullName evidence="7">Uncharacterized protein</fullName>
    </submittedName>
</protein>
<dbReference type="Gene3D" id="1.10.630.10">
    <property type="entry name" value="Cytochrome P450"/>
    <property type="match status" value="1"/>
</dbReference>
<keyword evidence="8" id="KW-1185">Reference proteome</keyword>
<evidence type="ECO:0000256" key="6">
    <source>
        <dbReference type="SAM" id="Phobius"/>
    </source>
</evidence>
<keyword evidence="3" id="KW-0560">Oxidoreductase</keyword>
<dbReference type="GO" id="GO:0020037">
    <property type="term" value="F:heme binding"/>
    <property type="evidence" value="ECO:0007669"/>
    <property type="project" value="InterPro"/>
</dbReference>
<feature type="transmembrane region" description="Helical" evidence="6">
    <location>
        <begin position="22"/>
        <end position="41"/>
    </location>
</feature>
<proteinExistence type="inferred from homology"/>
<dbReference type="InterPro" id="IPR036396">
    <property type="entry name" value="Cyt_P450_sf"/>
</dbReference>
<sequence>MSLPTVEDLGKLVNMRLLGENHHGIVSMAVVSIVVYGIYKLSQVGKRDSRMPPGPPTTAVLGNILDIPTTGPGNMIVICDRKAVYELIDRNGSIYSDRPPNIVPLFITRGNHMTMECRGPSWRAKRPVVTRNLNPKSLDQRHFRVREAEAVLFMNRLLTDPDNFYTYARLYPNSVAAILAWGFRAKDTNRIEDEKCID</sequence>
<comment type="similarity">
    <text evidence="1">Belongs to the cytochrome P450 family.</text>
</comment>
<evidence type="ECO:0000256" key="1">
    <source>
        <dbReference type="ARBA" id="ARBA00010617"/>
    </source>
</evidence>
<dbReference type="KEGG" id="sapo:SAPIO_CDS6423"/>
<name>A0A084G3V9_PSEDA</name>
<evidence type="ECO:0000256" key="2">
    <source>
        <dbReference type="ARBA" id="ARBA00022723"/>
    </source>
</evidence>
<reference evidence="7 8" key="1">
    <citation type="journal article" date="2014" name="Genome Announc.">
        <title>Draft genome sequence of the pathogenic fungus Scedosporium apiospermum.</title>
        <authorList>
            <person name="Vandeputte P."/>
            <person name="Ghamrawi S."/>
            <person name="Rechenmann M."/>
            <person name="Iltis A."/>
            <person name="Giraud S."/>
            <person name="Fleury M."/>
            <person name="Thornton C."/>
            <person name="Delhaes L."/>
            <person name="Meyer W."/>
            <person name="Papon N."/>
            <person name="Bouchara J.P."/>
        </authorList>
    </citation>
    <scope>NUCLEOTIDE SEQUENCE [LARGE SCALE GENOMIC DNA]</scope>
    <source>
        <strain evidence="7 8">IHEM 14462</strain>
    </source>
</reference>